<evidence type="ECO:0000313" key="1">
    <source>
        <dbReference type="EMBL" id="KAH8012841.1"/>
    </source>
</evidence>
<reference evidence="1" key="1">
    <citation type="submission" date="2021-08" db="EMBL/GenBank/DDBJ databases">
        <title>The first chromosome-level gecko genome reveals the dynamic sex chromosomes of Neotropical dwarf geckos (Sphaerodactylidae: Sphaerodactylus).</title>
        <authorList>
            <person name="Pinto B.J."/>
            <person name="Keating S.E."/>
            <person name="Gamble T."/>
        </authorList>
    </citation>
    <scope>NUCLEOTIDE SEQUENCE</scope>
    <source>
        <strain evidence="1">TG3544</strain>
    </source>
</reference>
<accession>A0ACB8FZQ7</accession>
<protein>
    <submittedName>
        <fullName evidence="1">Uncharacterized protein</fullName>
    </submittedName>
</protein>
<gene>
    <name evidence="1" type="ORF">K3G42_004115</name>
</gene>
<dbReference type="EMBL" id="CM037615">
    <property type="protein sequence ID" value="KAH8012841.1"/>
    <property type="molecule type" value="Genomic_DNA"/>
</dbReference>
<proteinExistence type="predicted"/>
<organism evidence="1 2">
    <name type="scientific">Sphaerodactylus townsendi</name>
    <dbReference type="NCBI Taxonomy" id="933632"/>
    <lineage>
        <taxon>Eukaryota</taxon>
        <taxon>Metazoa</taxon>
        <taxon>Chordata</taxon>
        <taxon>Craniata</taxon>
        <taxon>Vertebrata</taxon>
        <taxon>Euteleostomi</taxon>
        <taxon>Lepidosauria</taxon>
        <taxon>Squamata</taxon>
        <taxon>Bifurcata</taxon>
        <taxon>Gekkota</taxon>
        <taxon>Sphaerodactylidae</taxon>
        <taxon>Sphaerodactylus</taxon>
    </lineage>
</organism>
<keyword evidence="2" id="KW-1185">Reference proteome</keyword>
<comment type="caution">
    <text evidence="1">The sequence shown here is derived from an EMBL/GenBank/DDBJ whole genome shotgun (WGS) entry which is preliminary data.</text>
</comment>
<evidence type="ECO:0000313" key="2">
    <source>
        <dbReference type="Proteomes" id="UP000827872"/>
    </source>
</evidence>
<dbReference type="Proteomes" id="UP000827872">
    <property type="component" value="Linkage Group LG02"/>
</dbReference>
<sequence length="149" mass="17685">MCSKYADSTTIVYIYMYILLWSILREKQIFFVPRKKCSLPNPLMFMWQKRAMCKAEVDYRQMCTELLSLKSAERKHGFERIFDEKNSGRNWVARFHQTNEDLLLSRAGKTLVERYVFIPRSQVGVLRKCYQLNLLMVTAQNGVMHIFPS</sequence>
<name>A0ACB8FZQ7_9SAUR</name>